<dbReference type="AlphaFoldDB" id="A0A5B6WV82"/>
<evidence type="ECO:0000259" key="2">
    <source>
        <dbReference type="Pfam" id="PF25597"/>
    </source>
</evidence>
<dbReference type="InterPro" id="IPR013103">
    <property type="entry name" value="RVT_2"/>
</dbReference>
<dbReference type="Pfam" id="PF25597">
    <property type="entry name" value="SH3_retrovirus"/>
    <property type="match status" value="1"/>
</dbReference>
<gene>
    <name evidence="3" type="ORF">EPI10_006836</name>
</gene>
<dbReference type="PANTHER" id="PTHR11439">
    <property type="entry name" value="GAG-POL-RELATED RETROTRANSPOSON"/>
    <property type="match status" value="1"/>
</dbReference>
<accession>A0A5B6WV82</accession>
<dbReference type="CDD" id="cd09272">
    <property type="entry name" value="RNase_HI_RT_Ty1"/>
    <property type="match status" value="1"/>
</dbReference>
<dbReference type="OrthoDB" id="1692315at2759"/>
<feature type="domain" description="Retroviral polymerase SH3-like" evidence="2">
    <location>
        <begin position="56"/>
        <end position="104"/>
    </location>
</feature>
<evidence type="ECO:0000313" key="3">
    <source>
        <dbReference type="EMBL" id="KAA3484772.1"/>
    </source>
</evidence>
<protein>
    <submittedName>
        <fullName evidence="3">Retrovirus-related Pol polyprotein from transposon TNT 1-94</fullName>
    </submittedName>
</protein>
<dbReference type="InterPro" id="IPR057670">
    <property type="entry name" value="SH3_retrovirus"/>
</dbReference>
<organism evidence="3 4">
    <name type="scientific">Gossypium australe</name>
    <dbReference type="NCBI Taxonomy" id="47621"/>
    <lineage>
        <taxon>Eukaryota</taxon>
        <taxon>Viridiplantae</taxon>
        <taxon>Streptophyta</taxon>
        <taxon>Embryophyta</taxon>
        <taxon>Tracheophyta</taxon>
        <taxon>Spermatophyta</taxon>
        <taxon>Magnoliopsida</taxon>
        <taxon>eudicotyledons</taxon>
        <taxon>Gunneridae</taxon>
        <taxon>Pentapetalae</taxon>
        <taxon>rosids</taxon>
        <taxon>malvids</taxon>
        <taxon>Malvales</taxon>
        <taxon>Malvaceae</taxon>
        <taxon>Malvoideae</taxon>
        <taxon>Gossypium</taxon>
    </lineage>
</organism>
<sequence>MLSNIGLEKDFWAEAVNLASYLVNWPPHRALNEKVPKEIWSGNSPNYFDLRVFDYLAYAQVSQGKLEPRAVRCIFLGFVASVKGFKLWCLEINKTILNMKTAFLHDDLEEDIYMQQPEVFRIKSKEDHVCLLQKSLSFIYLLLYVDDMLIAAKDSSKINQLKIMLNSKFEIKDLTVAKKILGTKISKDRHFERIFFSQKMYIEMILERFEMKISKPISIPFILLASESPQTKNEEKYISLIPYSSAVGSLMYAMVCTRLDISHVSFVSRYMARPKLHWQSVKWILKYLRGTSNTHLGFRRSSKVLVGFVDSDYASDLDKRRSLTSYLFVFGKCAISWKVMLQAIVTLLTTEAEYMTIIEAVKETI</sequence>
<dbReference type="Pfam" id="PF07727">
    <property type="entry name" value="RVT_2"/>
    <property type="match status" value="1"/>
</dbReference>
<reference evidence="4" key="1">
    <citation type="journal article" date="2019" name="Plant Biotechnol. J.">
        <title>Genome sequencing of the Australian wild diploid species Gossypium australe highlights disease resistance and delayed gland morphogenesis.</title>
        <authorList>
            <person name="Cai Y."/>
            <person name="Cai X."/>
            <person name="Wang Q."/>
            <person name="Wang P."/>
            <person name="Zhang Y."/>
            <person name="Cai C."/>
            <person name="Xu Y."/>
            <person name="Wang K."/>
            <person name="Zhou Z."/>
            <person name="Wang C."/>
            <person name="Geng S."/>
            <person name="Li B."/>
            <person name="Dong Q."/>
            <person name="Hou Y."/>
            <person name="Wang H."/>
            <person name="Ai P."/>
            <person name="Liu Z."/>
            <person name="Yi F."/>
            <person name="Sun M."/>
            <person name="An G."/>
            <person name="Cheng J."/>
            <person name="Zhang Y."/>
            <person name="Shi Q."/>
            <person name="Xie Y."/>
            <person name="Shi X."/>
            <person name="Chang Y."/>
            <person name="Huang F."/>
            <person name="Chen Y."/>
            <person name="Hong S."/>
            <person name="Mi L."/>
            <person name="Sun Q."/>
            <person name="Zhang L."/>
            <person name="Zhou B."/>
            <person name="Peng R."/>
            <person name="Zhang X."/>
            <person name="Liu F."/>
        </authorList>
    </citation>
    <scope>NUCLEOTIDE SEQUENCE [LARGE SCALE GENOMIC DNA]</scope>
    <source>
        <strain evidence="4">cv. PA1801</strain>
    </source>
</reference>
<feature type="domain" description="Reverse transcriptase Ty1/copia-type" evidence="1">
    <location>
        <begin position="141"/>
        <end position="222"/>
    </location>
</feature>
<evidence type="ECO:0000313" key="4">
    <source>
        <dbReference type="Proteomes" id="UP000325315"/>
    </source>
</evidence>
<dbReference type="Proteomes" id="UP000325315">
    <property type="component" value="Unassembled WGS sequence"/>
</dbReference>
<proteinExistence type="predicted"/>
<comment type="caution">
    <text evidence="3">The sequence shown here is derived from an EMBL/GenBank/DDBJ whole genome shotgun (WGS) entry which is preliminary data.</text>
</comment>
<dbReference type="EMBL" id="SMMG02000002">
    <property type="protein sequence ID" value="KAA3484772.1"/>
    <property type="molecule type" value="Genomic_DNA"/>
</dbReference>
<evidence type="ECO:0000259" key="1">
    <source>
        <dbReference type="Pfam" id="PF07727"/>
    </source>
</evidence>
<keyword evidence="4" id="KW-1185">Reference proteome</keyword>
<name>A0A5B6WV82_9ROSI</name>